<dbReference type="FunFam" id="3.40.50.720:FF:000363">
    <property type="entry name" value="D-isomer specific 2-hydroxyacid dehydrogenase"/>
    <property type="match status" value="1"/>
</dbReference>
<dbReference type="SUPFAM" id="SSF51735">
    <property type="entry name" value="NAD(P)-binding Rossmann-fold domains"/>
    <property type="match status" value="1"/>
</dbReference>
<dbReference type="InterPro" id="IPR036291">
    <property type="entry name" value="NAD(P)-bd_dom_sf"/>
</dbReference>
<dbReference type="Gene3D" id="3.40.50.720">
    <property type="entry name" value="NAD(P)-binding Rossmann-like Domain"/>
    <property type="match status" value="2"/>
</dbReference>
<keyword evidence="1" id="KW-0560">Oxidoreductase</keyword>
<dbReference type="STRING" id="579748.TW81_05130"/>
<dbReference type="PANTHER" id="PTHR43333:SF1">
    <property type="entry name" value="D-ISOMER SPECIFIC 2-HYDROXYACID DEHYDROGENASE NAD-BINDING DOMAIN-CONTAINING PROTEIN"/>
    <property type="match status" value="1"/>
</dbReference>
<dbReference type="CDD" id="cd05300">
    <property type="entry name" value="2-Hacid_dh_1"/>
    <property type="match status" value="1"/>
</dbReference>
<dbReference type="InterPro" id="IPR006140">
    <property type="entry name" value="D-isomer_DH_NAD-bd"/>
</dbReference>
<keyword evidence="5" id="KW-1185">Reference proteome</keyword>
<proteinExistence type="predicted"/>
<accession>A0A0F4NM00</accession>
<dbReference type="PANTHER" id="PTHR43333">
    <property type="entry name" value="2-HACID_DH_C DOMAIN-CONTAINING PROTEIN"/>
    <property type="match status" value="1"/>
</dbReference>
<keyword evidence="2" id="KW-0520">NAD</keyword>
<dbReference type="OrthoDB" id="9787219at2"/>
<dbReference type="PATRIC" id="fig|579748.3.peg.1049"/>
<dbReference type="RefSeq" id="WP_045954647.1">
    <property type="nucleotide sequence ID" value="NZ_JXXV01000011.1"/>
</dbReference>
<evidence type="ECO:0000256" key="2">
    <source>
        <dbReference type="ARBA" id="ARBA00023027"/>
    </source>
</evidence>
<dbReference type="Pfam" id="PF02826">
    <property type="entry name" value="2-Hacid_dh_C"/>
    <property type="match status" value="1"/>
</dbReference>
<gene>
    <name evidence="4" type="ORF">TW81_05130</name>
</gene>
<sequence>MNNFTHKVYLLTEYDELYKQLLEEAALPALEITESRSEATILLASPPMAAKCLDEFSNVEWIQSIYAGVDALIPHLKEFAGELTNVKGIFGQQIAEYVLGYSIEYFRHFNHYRQQQSDLQWQPKNYQSLANKKMVILGTGTIGAHLANVAKSFAIEPIGVNRSGIPAKNSPFDATYHVHELTTALKQADIVVNTLPNTPETQDILNAESLSHCSQAILFNVGRGGAINEDGLLLALESGHISHAYLDVFKQEPLHESHPFWNHSAITVTPHIAALSFPEQVVDIFKDNYLRWHDGFGLLNLVDISKGY</sequence>
<dbReference type="GO" id="GO:0051287">
    <property type="term" value="F:NAD binding"/>
    <property type="evidence" value="ECO:0007669"/>
    <property type="project" value="InterPro"/>
</dbReference>
<protein>
    <submittedName>
        <fullName evidence="4">2-ketoacid reductase</fullName>
    </submittedName>
</protein>
<evidence type="ECO:0000259" key="3">
    <source>
        <dbReference type="Pfam" id="PF02826"/>
    </source>
</evidence>
<organism evidence="4 5">
    <name type="scientific">Vibrio galatheae</name>
    <dbReference type="NCBI Taxonomy" id="579748"/>
    <lineage>
        <taxon>Bacteria</taxon>
        <taxon>Pseudomonadati</taxon>
        <taxon>Pseudomonadota</taxon>
        <taxon>Gammaproteobacteria</taxon>
        <taxon>Vibrionales</taxon>
        <taxon>Vibrionaceae</taxon>
        <taxon>Vibrio</taxon>
    </lineage>
</organism>
<dbReference type="Proteomes" id="UP000033673">
    <property type="component" value="Unassembled WGS sequence"/>
</dbReference>
<dbReference type="AlphaFoldDB" id="A0A0F4NM00"/>
<evidence type="ECO:0000313" key="4">
    <source>
        <dbReference type="EMBL" id="KJY84180.1"/>
    </source>
</evidence>
<dbReference type="SUPFAM" id="SSF52283">
    <property type="entry name" value="Formate/glycerate dehydrogenase catalytic domain-like"/>
    <property type="match status" value="1"/>
</dbReference>
<feature type="domain" description="D-isomer specific 2-hydroxyacid dehydrogenase NAD-binding" evidence="3">
    <location>
        <begin position="101"/>
        <end position="273"/>
    </location>
</feature>
<dbReference type="EMBL" id="JXXV01000011">
    <property type="protein sequence ID" value="KJY84180.1"/>
    <property type="molecule type" value="Genomic_DNA"/>
</dbReference>
<comment type="caution">
    <text evidence="4">The sequence shown here is derived from an EMBL/GenBank/DDBJ whole genome shotgun (WGS) entry which is preliminary data.</text>
</comment>
<evidence type="ECO:0000256" key="1">
    <source>
        <dbReference type="ARBA" id="ARBA00023002"/>
    </source>
</evidence>
<dbReference type="GO" id="GO:0016491">
    <property type="term" value="F:oxidoreductase activity"/>
    <property type="evidence" value="ECO:0007669"/>
    <property type="project" value="UniProtKB-KW"/>
</dbReference>
<name>A0A0F4NM00_9VIBR</name>
<evidence type="ECO:0000313" key="5">
    <source>
        <dbReference type="Proteomes" id="UP000033673"/>
    </source>
</evidence>
<reference evidence="4 5" key="1">
    <citation type="journal article" date="2015" name="BMC Genomics">
        <title>Genome mining reveals unlocked bioactive potential of marine Gram-negative bacteria.</title>
        <authorList>
            <person name="Machado H."/>
            <person name="Sonnenschein E.C."/>
            <person name="Melchiorsen J."/>
            <person name="Gram L."/>
        </authorList>
    </citation>
    <scope>NUCLEOTIDE SEQUENCE [LARGE SCALE GENOMIC DNA]</scope>
    <source>
        <strain evidence="4 5">S2757</strain>
    </source>
</reference>